<dbReference type="AlphaFoldDB" id="A0A6L5C1P5"/>
<evidence type="ECO:0000313" key="2">
    <source>
        <dbReference type="EMBL" id="KAF2394739.1"/>
    </source>
</evidence>
<dbReference type="SUPFAM" id="SSF52200">
    <property type="entry name" value="Toll/Interleukin receptor TIR domain"/>
    <property type="match status" value="1"/>
</dbReference>
<dbReference type="InterPro" id="IPR000157">
    <property type="entry name" value="TIR_dom"/>
</dbReference>
<evidence type="ECO:0000259" key="1">
    <source>
        <dbReference type="Pfam" id="PF01582"/>
    </source>
</evidence>
<proteinExistence type="predicted"/>
<dbReference type="InterPro" id="IPR035897">
    <property type="entry name" value="Toll_tir_struct_dom_sf"/>
</dbReference>
<dbReference type="Proteomes" id="UP000475265">
    <property type="component" value="Unassembled WGS sequence"/>
</dbReference>
<reference evidence="2 3" key="1">
    <citation type="submission" date="2019-12" db="EMBL/GenBank/DDBJ databases">
        <title>Endophytic bacteria associated with Panax ginseng seedlings.</title>
        <authorList>
            <person name="Park J.M."/>
            <person name="Shin R."/>
            <person name="Jo S.H."/>
        </authorList>
    </citation>
    <scope>NUCLEOTIDE SEQUENCE [LARGE SCALE GENOMIC DNA]</scope>
    <source>
        <strain evidence="2 3">PgKB32</strain>
    </source>
</reference>
<feature type="domain" description="TIR" evidence="1">
    <location>
        <begin position="67"/>
        <end position="123"/>
    </location>
</feature>
<dbReference type="GO" id="GO:0007165">
    <property type="term" value="P:signal transduction"/>
    <property type="evidence" value="ECO:0007669"/>
    <property type="project" value="InterPro"/>
</dbReference>
<name>A0A6L5C1P5_9PSED</name>
<accession>A0A6L5C1P5</accession>
<protein>
    <recommendedName>
        <fullName evidence="1">TIR domain-containing protein</fullName>
    </recommendedName>
</protein>
<dbReference type="RefSeq" id="WP_239511987.1">
    <property type="nucleotide sequence ID" value="NZ_JAAAXX010000001.1"/>
</dbReference>
<dbReference type="EMBL" id="JAAAXX010000001">
    <property type="protein sequence ID" value="KAF2394739.1"/>
    <property type="molecule type" value="Genomic_DNA"/>
</dbReference>
<organism evidence="2 3">
    <name type="scientific">Pseudomonas frederiksbergensis</name>
    <dbReference type="NCBI Taxonomy" id="104087"/>
    <lineage>
        <taxon>Bacteria</taxon>
        <taxon>Pseudomonadati</taxon>
        <taxon>Pseudomonadota</taxon>
        <taxon>Gammaproteobacteria</taxon>
        <taxon>Pseudomonadales</taxon>
        <taxon>Pseudomonadaceae</taxon>
        <taxon>Pseudomonas</taxon>
    </lineage>
</organism>
<dbReference type="Pfam" id="PF01582">
    <property type="entry name" value="TIR"/>
    <property type="match status" value="1"/>
</dbReference>
<gene>
    <name evidence="2" type="ORF">FX983_02721</name>
</gene>
<comment type="caution">
    <text evidence="2">The sequence shown here is derived from an EMBL/GenBank/DDBJ whole genome shotgun (WGS) entry which is preliminary data.</text>
</comment>
<dbReference type="Gene3D" id="3.40.50.10140">
    <property type="entry name" value="Toll/interleukin-1 receptor homology (TIR) domain"/>
    <property type="match status" value="1"/>
</dbReference>
<sequence length="384" mass="42628">MTNPMPALSGFLTEVFDMAYVGLPFTHDLFVSYSHGRDDGKGKGLLQPWSAVFVEALERELLLENQLCEDLRIFIDKDARPGHGVDPMSPLTDQLREHINGSALLVILMSDPYLASAWCTDERNWWCQHQEKIGFGINERIAVVKIWPTTGVWPPPLSDSRGEHLVGFDFHSLISGKHRPLGWADEPISSNPDFRKATIGIVAQLLPKLNKLKARLEEHARAEAEIKHLHKPGGQTIYLHGRADQAQTWEKAGLALADKGFFVLPGSPDAVNDNPQKIQEAREQRVEILSDCDALLLVGTANERALDADLVVIGKHDRQSARSRSNRLLPCGLLNTVGTAIVTPMRQASARHVQADWIDGTKDDWTSQIQQWLQDKSSLSGGGL</sequence>
<evidence type="ECO:0000313" key="3">
    <source>
        <dbReference type="Proteomes" id="UP000475265"/>
    </source>
</evidence>